<dbReference type="AlphaFoldDB" id="A0A1H4FIF6"/>
<proteinExistence type="predicted"/>
<keyword evidence="2" id="KW-1185">Reference proteome</keyword>
<sequence length="47" mass="5463">MTYRDLSAVNADFRLAEPLTRWPLEAYPSGDLLTIYEAMPKGRLWPH</sequence>
<evidence type="ECO:0000313" key="2">
    <source>
        <dbReference type="Proteomes" id="UP000198638"/>
    </source>
</evidence>
<accession>A0A1H4FIF6</accession>
<dbReference type="EMBL" id="FNRQ01000004">
    <property type="protein sequence ID" value="SEA96921.1"/>
    <property type="molecule type" value="Genomic_DNA"/>
</dbReference>
<reference evidence="2" key="1">
    <citation type="submission" date="2016-10" db="EMBL/GenBank/DDBJ databases">
        <authorList>
            <person name="Varghese N."/>
            <person name="Submissions S."/>
        </authorList>
    </citation>
    <scope>NUCLEOTIDE SEQUENCE [LARGE SCALE GENOMIC DNA]</scope>
    <source>
        <strain evidence="2">LMG 24000</strain>
    </source>
</reference>
<name>A0A1H4FIF6_9BURK</name>
<evidence type="ECO:0000313" key="1">
    <source>
        <dbReference type="EMBL" id="SEA96921.1"/>
    </source>
</evidence>
<protein>
    <submittedName>
        <fullName evidence="1">Uncharacterized protein</fullName>
    </submittedName>
</protein>
<organism evidence="1 2">
    <name type="scientific">Paraburkholderia sartisoli</name>
    <dbReference type="NCBI Taxonomy" id="83784"/>
    <lineage>
        <taxon>Bacteria</taxon>
        <taxon>Pseudomonadati</taxon>
        <taxon>Pseudomonadota</taxon>
        <taxon>Betaproteobacteria</taxon>
        <taxon>Burkholderiales</taxon>
        <taxon>Burkholderiaceae</taxon>
        <taxon>Paraburkholderia</taxon>
    </lineage>
</organism>
<gene>
    <name evidence="1" type="ORF">SAMN05192564_104394</name>
</gene>
<dbReference type="Proteomes" id="UP000198638">
    <property type="component" value="Unassembled WGS sequence"/>
</dbReference>